<dbReference type="SUPFAM" id="SSF54523">
    <property type="entry name" value="Pili subunits"/>
    <property type="match status" value="1"/>
</dbReference>
<organism evidence="2 3">
    <name type="scientific">Hyphomonas johnsonii MHS-2</name>
    <dbReference type="NCBI Taxonomy" id="1280950"/>
    <lineage>
        <taxon>Bacteria</taxon>
        <taxon>Pseudomonadati</taxon>
        <taxon>Pseudomonadota</taxon>
        <taxon>Alphaproteobacteria</taxon>
        <taxon>Hyphomonadales</taxon>
        <taxon>Hyphomonadaceae</taxon>
        <taxon>Hyphomonas</taxon>
    </lineage>
</organism>
<evidence type="ECO:0000256" key="1">
    <source>
        <dbReference type="SAM" id="Phobius"/>
    </source>
</evidence>
<evidence type="ECO:0000313" key="3">
    <source>
        <dbReference type="Proteomes" id="UP000025171"/>
    </source>
</evidence>
<reference evidence="2 3" key="1">
    <citation type="journal article" date="2014" name="Antonie Van Leeuwenhoek">
        <title>Hyphomonas beringensis sp. nov. and Hyphomonas chukchiensis sp. nov., isolated from surface seawater of the Bering Sea and Chukchi Sea.</title>
        <authorList>
            <person name="Li C."/>
            <person name="Lai Q."/>
            <person name="Li G."/>
            <person name="Dong C."/>
            <person name="Wang J."/>
            <person name="Liao Y."/>
            <person name="Shao Z."/>
        </authorList>
    </citation>
    <scope>NUCLEOTIDE SEQUENCE [LARGE SCALE GENOMIC DNA]</scope>
    <source>
        <strain evidence="2 3">MHS-2</strain>
    </source>
</reference>
<dbReference type="InterPro" id="IPR045584">
    <property type="entry name" value="Pilin-like"/>
</dbReference>
<dbReference type="Gene3D" id="3.55.40.10">
    <property type="entry name" value="minor pseudopilin epsh domain"/>
    <property type="match status" value="1"/>
</dbReference>
<keyword evidence="1" id="KW-0472">Membrane</keyword>
<dbReference type="OrthoDB" id="7618723at2"/>
<proteinExistence type="predicted"/>
<keyword evidence="1" id="KW-0812">Transmembrane</keyword>
<keyword evidence="1" id="KW-1133">Transmembrane helix</keyword>
<dbReference type="AlphaFoldDB" id="A0A059FUE9"/>
<dbReference type="Proteomes" id="UP000025171">
    <property type="component" value="Unassembled WGS sequence"/>
</dbReference>
<protein>
    <submittedName>
        <fullName evidence="2">General secretion pathway protein H</fullName>
    </submittedName>
</protein>
<evidence type="ECO:0000313" key="2">
    <source>
        <dbReference type="EMBL" id="KCZ94304.1"/>
    </source>
</evidence>
<accession>A0A059FUE9</accession>
<dbReference type="STRING" id="1280950.HJO_02980"/>
<gene>
    <name evidence="2" type="ORF">HJO_02980</name>
</gene>
<comment type="caution">
    <text evidence="2">The sequence shown here is derived from an EMBL/GenBank/DDBJ whole genome shotgun (WGS) entry which is preliminary data.</text>
</comment>
<feature type="transmembrane region" description="Helical" evidence="1">
    <location>
        <begin position="6"/>
        <end position="24"/>
    </location>
</feature>
<name>A0A059FUE9_9PROT</name>
<dbReference type="PATRIC" id="fig|1280950.3.peg.606"/>
<dbReference type="EMBL" id="ARYK01000001">
    <property type="protein sequence ID" value="KCZ94304.1"/>
    <property type="molecule type" value="Genomic_DNA"/>
</dbReference>
<keyword evidence="3" id="KW-1185">Reference proteome</keyword>
<sequence>MSLIEVLVAVFIMALAAGMIVLTIRPKDDALSAAALRLQHDVEAALDTALVTGNAQGLQIGPTGYRQFVWKGETWIPALVPPVAFKRNVAVDQSRDRSTARTKATSILPDIVLDATGVAASEPIILMRGRDRIELVIAPDGTVTWEAPNA</sequence>